<organism evidence="3 4">
    <name type="scientific">Saccoglossus kowalevskii</name>
    <name type="common">Acorn worm</name>
    <dbReference type="NCBI Taxonomy" id="10224"/>
    <lineage>
        <taxon>Eukaryota</taxon>
        <taxon>Metazoa</taxon>
        <taxon>Hemichordata</taxon>
        <taxon>Enteropneusta</taxon>
        <taxon>Harrimaniidae</taxon>
        <taxon>Saccoglossus</taxon>
    </lineage>
</organism>
<gene>
    <name evidence="4" type="primary">LOC102806885</name>
</gene>
<keyword evidence="1" id="KW-0472">Membrane</keyword>
<proteinExistence type="predicted"/>
<keyword evidence="3" id="KW-1185">Reference proteome</keyword>
<feature type="signal peptide" evidence="2">
    <location>
        <begin position="1"/>
        <end position="16"/>
    </location>
</feature>
<name>A0ABM0LYU5_SACKO</name>
<keyword evidence="2" id="KW-0732">Signal</keyword>
<protein>
    <submittedName>
        <fullName evidence="4">Uncharacterized protein LOC102806885</fullName>
    </submittedName>
</protein>
<keyword evidence="1" id="KW-0812">Transmembrane</keyword>
<feature type="transmembrane region" description="Helical" evidence="1">
    <location>
        <begin position="113"/>
        <end position="134"/>
    </location>
</feature>
<dbReference type="InterPro" id="IPR049352">
    <property type="entry name" value="Rost"/>
</dbReference>
<feature type="transmembrane region" description="Helical" evidence="1">
    <location>
        <begin position="154"/>
        <end position="179"/>
    </location>
</feature>
<dbReference type="PANTHER" id="PTHR12242">
    <property type="entry name" value="OS02G0130600 PROTEIN-RELATED"/>
    <property type="match status" value="1"/>
</dbReference>
<keyword evidence="1" id="KW-1133">Transmembrane helix</keyword>
<dbReference type="Proteomes" id="UP000694865">
    <property type="component" value="Unplaced"/>
</dbReference>
<dbReference type="PANTHER" id="PTHR12242:SF45">
    <property type="entry name" value="MARVEL DOMAIN-CONTAINING PROTEIN"/>
    <property type="match status" value="1"/>
</dbReference>
<feature type="transmembrane region" description="Helical" evidence="1">
    <location>
        <begin position="87"/>
        <end position="106"/>
    </location>
</feature>
<dbReference type="Pfam" id="PF21534">
    <property type="entry name" value="Rost"/>
    <property type="match status" value="1"/>
</dbReference>
<feature type="chain" id="PRO_5047513761" evidence="2">
    <location>
        <begin position="17"/>
        <end position="201"/>
    </location>
</feature>
<accession>A0ABM0LYU5</accession>
<evidence type="ECO:0000313" key="3">
    <source>
        <dbReference type="Proteomes" id="UP000694865"/>
    </source>
</evidence>
<evidence type="ECO:0000313" key="4">
    <source>
        <dbReference type="RefSeq" id="XP_006812936.1"/>
    </source>
</evidence>
<evidence type="ECO:0000256" key="1">
    <source>
        <dbReference type="SAM" id="Phobius"/>
    </source>
</evidence>
<dbReference type="RefSeq" id="XP_006812936.1">
    <property type="nucleotide sequence ID" value="XM_006812873.1"/>
</dbReference>
<sequence length="201" mass="22757">MLTLYFLLSLIGSVAYHVNGIGKIGATDSEMSSSDKTVDRQDKVNDMMLPWYLKLVWLSQNTAFNSGLAVTLCYWAIDADNINVFNIHMHGVNVLLIFMDLGLIASPIRVLHVIYPVVFVLIYTLFSFICYKFMGINPTDSYLRALVDWGVNPGLAIGVFTCAAFITIPLCHVFIYGVYKLRKFIARRSSQFYALRDIYIV</sequence>
<dbReference type="GeneID" id="102806885"/>
<evidence type="ECO:0000256" key="2">
    <source>
        <dbReference type="SAM" id="SignalP"/>
    </source>
</evidence>
<reference evidence="4" key="1">
    <citation type="submission" date="2025-08" db="UniProtKB">
        <authorList>
            <consortium name="RefSeq"/>
        </authorList>
    </citation>
    <scope>IDENTIFICATION</scope>
    <source>
        <tissue evidence="4">Testes</tissue>
    </source>
</reference>